<feature type="compositionally biased region" description="Basic residues" evidence="1">
    <location>
        <begin position="172"/>
        <end position="182"/>
    </location>
</feature>
<feature type="compositionally biased region" description="Low complexity" evidence="1">
    <location>
        <begin position="159"/>
        <end position="171"/>
    </location>
</feature>
<dbReference type="AlphaFoldDB" id="A0A4P9ZK39"/>
<name>A0A4P9ZK39_9FUNG</name>
<dbReference type="EMBL" id="ML003714">
    <property type="protein sequence ID" value="RKP33597.1"/>
    <property type="molecule type" value="Genomic_DNA"/>
</dbReference>
<feature type="compositionally biased region" description="Polar residues" evidence="1">
    <location>
        <begin position="123"/>
        <end position="153"/>
    </location>
</feature>
<evidence type="ECO:0000313" key="3">
    <source>
        <dbReference type="Proteomes" id="UP000268162"/>
    </source>
</evidence>
<organism evidence="2 3">
    <name type="scientific">Dimargaris cristalligena</name>
    <dbReference type="NCBI Taxonomy" id="215637"/>
    <lineage>
        <taxon>Eukaryota</taxon>
        <taxon>Fungi</taxon>
        <taxon>Fungi incertae sedis</taxon>
        <taxon>Zoopagomycota</taxon>
        <taxon>Kickxellomycotina</taxon>
        <taxon>Dimargaritomycetes</taxon>
        <taxon>Dimargaritales</taxon>
        <taxon>Dimargaritaceae</taxon>
        <taxon>Dimargaris</taxon>
    </lineage>
</organism>
<evidence type="ECO:0000313" key="2">
    <source>
        <dbReference type="EMBL" id="RKP33597.1"/>
    </source>
</evidence>
<feature type="compositionally biased region" description="Polar residues" evidence="1">
    <location>
        <begin position="93"/>
        <end position="108"/>
    </location>
</feature>
<feature type="region of interest" description="Disordered" evidence="1">
    <location>
        <begin position="59"/>
        <end position="189"/>
    </location>
</feature>
<feature type="compositionally biased region" description="Basic and acidic residues" evidence="1">
    <location>
        <begin position="281"/>
        <end position="290"/>
    </location>
</feature>
<evidence type="ECO:0000256" key="1">
    <source>
        <dbReference type="SAM" id="MobiDB-lite"/>
    </source>
</evidence>
<gene>
    <name evidence="2" type="ORF">BJ085DRAFT_39653</name>
</gene>
<protein>
    <submittedName>
        <fullName evidence="2">Uncharacterized protein</fullName>
    </submittedName>
</protein>
<dbReference type="Proteomes" id="UP000268162">
    <property type="component" value="Unassembled WGS sequence"/>
</dbReference>
<feature type="non-terminal residue" evidence="2">
    <location>
        <position position="1"/>
    </location>
</feature>
<proteinExistence type="predicted"/>
<accession>A0A4P9ZK39</accession>
<keyword evidence="3" id="KW-1185">Reference proteome</keyword>
<feature type="region of interest" description="Disordered" evidence="1">
    <location>
        <begin position="261"/>
        <end position="290"/>
    </location>
</feature>
<feature type="compositionally biased region" description="Polar residues" evidence="1">
    <location>
        <begin position="65"/>
        <end position="84"/>
    </location>
</feature>
<reference evidence="3" key="1">
    <citation type="journal article" date="2018" name="Nat. Microbiol.">
        <title>Leveraging single-cell genomics to expand the fungal tree of life.</title>
        <authorList>
            <person name="Ahrendt S.R."/>
            <person name="Quandt C.A."/>
            <person name="Ciobanu D."/>
            <person name="Clum A."/>
            <person name="Salamov A."/>
            <person name="Andreopoulos B."/>
            <person name="Cheng J.F."/>
            <person name="Woyke T."/>
            <person name="Pelin A."/>
            <person name="Henrissat B."/>
            <person name="Reynolds N.K."/>
            <person name="Benny G.L."/>
            <person name="Smith M.E."/>
            <person name="James T.Y."/>
            <person name="Grigoriev I.V."/>
        </authorList>
    </citation>
    <scope>NUCLEOTIDE SEQUENCE [LARGE SCALE GENOMIC DNA]</scope>
    <source>
        <strain evidence="3">RSA 468</strain>
    </source>
</reference>
<sequence>VEPTGSPTTTLKINPAHLAPSEKFVAWQPTLTVASLPVPGPAFGTARRFSDGCLLPFNRLPRSPGQDTVSQKQQRQLQRGSRISNLPGLSGLGLTSNSTGLHSRNSMDTPPLPSSPPPQSLSGHINSRRSSQTPSVFTLSVTNHHHTSSPSSLNRRRFSTSSSMARTSLSSLHRRRGSRRRSARDSTDWRHFHDETSSLLLRFASQDRVIQTWHHQLEEEARRLDEALRRMELDDSASETSDIDTSHHDIDEIVEDLDEMESHLSGMDSGEDDPVALGPDSDTKKNLKRY</sequence>
<feature type="compositionally biased region" description="Pro residues" evidence="1">
    <location>
        <begin position="110"/>
        <end position="119"/>
    </location>
</feature>